<dbReference type="RefSeq" id="XP_013794718.1">
    <property type="nucleotide sequence ID" value="XM_013939264.2"/>
</dbReference>
<evidence type="ECO:0000256" key="6">
    <source>
        <dbReference type="ARBA" id="ARBA00022801"/>
    </source>
</evidence>
<protein>
    <submittedName>
        <fullName evidence="14">Matrix metalloproteinase-2-like</fullName>
    </submittedName>
</protein>
<evidence type="ECO:0000256" key="2">
    <source>
        <dbReference type="ARBA" id="ARBA00010370"/>
    </source>
</evidence>
<accession>A0ABM1C5S3</accession>
<evidence type="ECO:0000256" key="11">
    <source>
        <dbReference type="SAM" id="MobiDB-lite"/>
    </source>
</evidence>
<feature type="repeat" description="Hemopexin" evidence="10">
    <location>
        <begin position="443"/>
        <end position="489"/>
    </location>
</feature>
<dbReference type="SUPFAM" id="SSF47090">
    <property type="entry name" value="PGBD-like"/>
    <property type="match status" value="1"/>
</dbReference>
<evidence type="ECO:0000256" key="10">
    <source>
        <dbReference type="PROSITE-ProRule" id="PRU01011"/>
    </source>
</evidence>
<name>A0ABM1C5S3_LIMPO</name>
<dbReference type="Gene3D" id="2.110.10.10">
    <property type="entry name" value="Hemopexin-like domain"/>
    <property type="match status" value="1"/>
</dbReference>
<feature type="region of interest" description="Disordered" evidence="11">
    <location>
        <begin position="339"/>
        <end position="388"/>
    </location>
</feature>
<feature type="domain" description="Peptidase metallopeptidase" evidence="12">
    <location>
        <begin position="164"/>
        <end position="328"/>
    </location>
</feature>
<dbReference type="Pfam" id="PF01471">
    <property type="entry name" value="PG_binding_1"/>
    <property type="match status" value="1"/>
</dbReference>
<evidence type="ECO:0000256" key="5">
    <source>
        <dbReference type="ARBA" id="ARBA00022737"/>
    </source>
</evidence>
<dbReference type="Pfam" id="PF00413">
    <property type="entry name" value="Peptidase_M10"/>
    <property type="match status" value="1"/>
</dbReference>
<dbReference type="PIRSF" id="PIRSF001191">
    <property type="entry name" value="Peptidase_M10A_matrix"/>
    <property type="match status" value="1"/>
</dbReference>
<feature type="compositionally biased region" description="Pro residues" evidence="11">
    <location>
        <begin position="339"/>
        <end position="351"/>
    </location>
</feature>
<dbReference type="Proteomes" id="UP000694941">
    <property type="component" value="Unplaced"/>
</dbReference>
<dbReference type="InterPro" id="IPR006026">
    <property type="entry name" value="Peptidase_Metallo"/>
</dbReference>
<dbReference type="InterPro" id="IPR021190">
    <property type="entry name" value="Pept_M10A"/>
</dbReference>
<keyword evidence="13" id="KW-1185">Reference proteome</keyword>
<dbReference type="PANTHER" id="PTHR10201">
    <property type="entry name" value="MATRIX METALLOPROTEINASE"/>
    <property type="match status" value="1"/>
</dbReference>
<keyword evidence="4" id="KW-0479">Metal-binding</keyword>
<dbReference type="SUPFAM" id="SSF50923">
    <property type="entry name" value="Hemopexin-like domain"/>
    <property type="match status" value="1"/>
</dbReference>
<feature type="repeat" description="Hemopexin" evidence="10">
    <location>
        <begin position="491"/>
        <end position="538"/>
    </location>
</feature>
<keyword evidence="9" id="KW-0865">Zymogen</keyword>
<feature type="repeat" description="Hemopexin" evidence="10">
    <location>
        <begin position="539"/>
        <end position="586"/>
    </location>
</feature>
<dbReference type="SMART" id="SM00120">
    <property type="entry name" value="HX"/>
    <property type="match status" value="4"/>
</dbReference>
<evidence type="ECO:0000256" key="3">
    <source>
        <dbReference type="ARBA" id="ARBA00022670"/>
    </source>
</evidence>
<dbReference type="InterPro" id="IPR018487">
    <property type="entry name" value="Hemopexin-like_repeat"/>
</dbReference>
<organism evidence="13 14">
    <name type="scientific">Limulus polyphemus</name>
    <name type="common">Atlantic horseshoe crab</name>
    <dbReference type="NCBI Taxonomy" id="6850"/>
    <lineage>
        <taxon>Eukaryota</taxon>
        <taxon>Metazoa</taxon>
        <taxon>Ecdysozoa</taxon>
        <taxon>Arthropoda</taxon>
        <taxon>Chelicerata</taxon>
        <taxon>Merostomata</taxon>
        <taxon>Xiphosura</taxon>
        <taxon>Limulidae</taxon>
        <taxon>Limulus</taxon>
    </lineage>
</organism>
<proteinExistence type="inferred from homology"/>
<evidence type="ECO:0000313" key="14">
    <source>
        <dbReference type="RefSeq" id="XP_013794718.1"/>
    </source>
</evidence>
<comment type="similarity">
    <text evidence="2">Belongs to the peptidase M10A family.</text>
</comment>
<dbReference type="PROSITE" id="PS51642">
    <property type="entry name" value="HEMOPEXIN_2"/>
    <property type="match status" value="4"/>
</dbReference>
<evidence type="ECO:0000256" key="9">
    <source>
        <dbReference type="ARBA" id="ARBA00023145"/>
    </source>
</evidence>
<dbReference type="SUPFAM" id="SSF55486">
    <property type="entry name" value="Metalloproteases ('zincins'), catalytic domain"/>
    <property type="match status" value="1"/>
</dbReference>
<dbReference type="InterPro" id="IPR000585">
    <property type="entry name" value="Hemopexin-like_dom"/>
</dbReference>
<dbReference type="PRINTS" id="PR00138">
    <property type="entry name" value="MATRIXIN"/>
</dbReference>
<dbReference type="CDD" id="cd04278">
    <property type="entry name" value="ZnMc_MMP"/>
    <property type="match status" value="1"/>
</dbReference>
<dbReference type="InterPro" id="IPR001818">
    <property type="entry name" value="Pept_M10_metallopeptidase"/>
</dbReference>
<feature type="repeat" description="Hemopexin" evidence="10">
    <location>
        <begin position="395"/>
        <end position="442"/>
    </location>
</feature>
<dbReference type="InterPro" id="IPR036375">
    <property type="entry name" value="Hemopexin-like_dom_sf"/>
</dbReference>
<dbReference type="InterPro" id="IPR024079">
    <property type="entry name" value="MetalloPept_cat_dom_sf"/>
</dbReference>
<dbReference type="InterPro" id="IPR036365">
    <property type="entry name" value="PGBD-like_sf"/>
</dbReference>
<dbReference type="Gene3D" id="3.40.390.10">
    <property type="entry name" value="Collagenase (Catalytic Domain)"/>
    <property type="match status" value="1"/>
</dbReference>
<evidence type="ECO:0000259" key="12">
    <source>
        <dbReference type="SMART" id="SM00235"/>
    </source>
</evidence>
<keyword evidence="7" id="KW-0862">Zinc</keyword>
<keyword evidence="6" id="KW-0378">Hydrolase</keyword>
<dbReference type="InterPro" id="IPR033739">
    <property type="entry name" value="M10A_MMP"/>
</dbReference>
<gene>
    <name evidence="14" type="primary">LOC106478701</name>
</gene>
<evidence type="ECO:0000256" key="4">
    <source>
        <dbReference type="ARBA" id="ARBA00022723"/>
    </source>
</evidence>
<sequence length="636" mass="73422">MAELYSRGGRGLAVWRMSGTFCIVDDRCPTRHTSLFRTGITHTVKVIRVSSLKWLVSLFVYLTLVLSVCEARPTNQRRSRLSFSEVQVVDFMNKFGYLPSSDFQTGNLRTDEQLKKAIKLMQRFGGINETGEVDEATVKLMNRKRCGMPDLIGPSDRVKRYALQGQKWETTKLTWSIKDWPRGMDPREVRGQLTKALKVWSDASKLTFTYSRAADSDIMVSFLSGYHGDGYPFDGLGHILAHAFFPGKGIQGDAHFDAEEKWVVGQPNQYSGDEVNLFGVAAHEFGHSLGLSHSSVQGSLMFPYYQEIKDNFQLPYDDMIGIQQLYGARLPKPWPTMPPITHPPPKIPPRKPITTKKPVWRPPTQIPPRRPTSIPPREEPKPTLPPKFPKLDACETSIDAISIIRNEIFIFKDKYFWRMNEKGSSQWAGYYPAEIDKFWFGGFKKVDAVYERTNDAKIMFFSGNKYWLFNANTPEAGYPRPLVDLGLPASLKKIDGAMVWGHNGKTYLFSGEQYWRYDETEGRVELDYPRHMSMWKGVPYNIDATLQYSDGKTYFFKDKYFQTFDDQKMRVKNFPAQRISEVWFGCPSTNERLPPPIWNPADKIYDENSVISTLLKTNYLFWWLVILSYFLQFLWY</sequence>
<keyword evidence="3" id="KW-0645">Protease</keyword>
<dbReference type="CDD" id="cd00094">
    <property type="entry name" value="HX"/>
    <property type="match status" value="1"/>
</dbReference>
<feature type="compositionally biased region" description="Pro residues" evidence="11">
    <location>
        <begin position="360"/>
        <end position="374"/>
    </location>
</feature>
<evidence type="ECO:0000256" key="8">
    <source>
        <dbReference type="ARBA" id="ARBA00023049"/>
    </source>
</evidence>
<reference evidence="14" key="1">
    <citation type="submission" date="2025-08" db="UniProtKB">
        <authorList>
            <consortium name="RefSeq"/>
        </authorList>
    </citation>
    <scope>IDENTIFICATION</scope>
    <source>
        <tissue evidence="14">Muscle</tissue>
    </source>
</reference>
<dbReference type="PANTHER" id="PTHR10201:SF308">
    <property type="entry name" value="MATRIX METALLOPROTEINASE 2"/>
    <property type="match status" value="1"/>
</dbReference>
<keyword evidence="5" id="KW-0677">Repeat</keyword>
<keyword evidence="8" id="KW-0482">Metalloprotease</keyword>
<dbReference type="Pfam" id="PF00045">
    <property type="entry name" value="Hemopexin"/>
    <property type="match status" value="4"/>
</dbReference>
<evidence type="ECO:0000313" key="13">
    <source>
        <dbReference type="Proteomes" id="UP000694941"/>
    </source>
</evidence>
<dbReference type="GeneID" id="106478701"/>
<dbReference type="InterPro" id="IPR002477">
    <property type="entry name" value="Peptidoglycan-bd-like"/>
</dbReference>
<evidence type="ECO:0000256" key="7">
    <source>
        <dbReference type="ARBA" id="ARBA00022833"/>
    </source>
</evidence>
<dbReference type="SMART" id="SM00235">
    <property type="entry name" value="ZnMc"/>
    <property type="match status" value="1"/>
</dbReference>
<evidence type="ECO:0000256" key="1">
    <source>
        <dbReference type="ARBA" id="ARBA00001947"/>
    </source>
</evidence>
<comment type="cofactor">
    <cofactor evidence="1">
        <name>Zn(2+)</name>
        <dbReference type="ChEBI" id="CHEBI:29105"/>
    </cofactor>
</comment>